<gene>
    <name evidence="2" type="ORF">B0T10DRAFT_245709</name>
</gene>
<comment type="caution">
    <text evidence="2">The sequence shown here is derived from an EMBL/GenBank/DDBJ whole genome shotgun (WGS) entry which is preliminary data.</text>
</comment>
<dbReference type="AlphaFoldDB" id="A0A9P9ASU1"/>
<evidence type="ECO:0000313" key="3">
    <source>
        <dbReference type="Proteomes" id="UP000777438"/>
    </source>
</evidence>
<feature type="compositionally biased region" description="Pro residues" evidence="1">
    <location>
        <begin position="32"/>
        <end position="48"/>
    </location>
</feature>
<name>A0A9P9ASU1_9HYPO</name>
<reference evidence="2 3" key="1">
    <citation type="journal article" date="2021" name="Nat. Commun.">
        <title>Genetic determinants of endophytism in the Arabidopsis root mycobiome.</title>
        <authorList>
            <person name="Mesny F."/>
            <person name="Miyauchi S."/>
            <person name="Thiergart T."/>
            <person name="Pickel B."/>
            <person name="Atanasova L."/>
            <person name="Karlsson M."/>
            <person name="Huettel B."/>
            <person name="Barry K.W."/>
            <person name="Haridas S."/>
            <person name="Chen C."/>
            <person name="Bauer D."/>
            <person name="Andreopoulos W."/>
            <person name="Pangilinan J."/>
            <person name="LaButti K."/>
            <person name="Riley R."/>
            <person name="Lipzen A."/>
            <person name="Clum A."/>
            <person name="Drula E."/>
            <person name="Henrissat B."/>
            <person name="Kohler A."/>
            <person name="Grigoriev I.V."/>
            <person name="Martin F.M."/>
            <person name="Hacquard S."/>
        </authorList>
    </citation>
    <scope>NUCLEOTIDE SEQUENCE [LARGE SCALE GENOMIC DNA]</scope>
    <source>
        <strain evidence="2 3">MPI-CAGE-CH-0241</strain>
    </source>
</reference>
<dbReference type="EMBL" id="JAGPYM010000005">
    <property type="protein sequence ID" value="KAH6894245.1"/>
    <property type="molecule type" value="Genomic_DNA"/>
</dbReference>
<feature type="region of interest" description="Disordered" evidence="1">
    <location>
        <begin position="27"/>
        <end position="53"/>
    </location>
</feature>
<organism evidence="2 3">
    <name type="scientific">Thelonectria olida</name>
    <dbReference type="NCBI Taxonomy" id="1576542"/>
    <lineage>
        <taxon>Eukaryota</taxon>
        <taxon>Fungi</taxon>
        <taxon>Dikarya</taxon>
        <taxon>Ascomycota</taxon>
        <taxon>Pezizomycotina</taxon>
        <taxon>Sordariomycetes</taxon>
        <taxon>Hypocreomycetidae</taxon>
        <taxon>Hypocreales</taxon>
        <taxon>Nectriaceae</taxon>
        <taxon>Thelonectria</taxon>
    </lineage>
</organism>
<keyword evidence="3" id="KW-1185">Reference proteome</keyword>
<accession>A0A9P9ASU1</accession>
<protein>
    <submittedName>
        <fullName evidence="2">Uncharacterized protein</fullName>
    </submittedName>
</protein>
<proteinExistence type="predicted"/>
<sequence length="255" mass="28670">MDRGWADGLVGCFLGFSLRIRLHCPLPRSQRRPPPSSSPPAAPKPPNRPAMSQIPVHCRRCRSPSRWFKHPLFQHIPSPSPPCQTRSLPPWDVVSSVFQVFFFFLPRPNPNQHHHHQDGLPETRTPPLSFLLTAYPNLATRPLSPSQQQSLALLSVARVATSVSASESSKSCHEKKPVHVSWSRLSFRLAVATEQAIYAAPSEAHRVFGRGRQTDLWAFFHFLSPPKCESWPCHQPASGWHEPVCAVRRLAICGR</sequence>
<dbReference type="Proteomes" id="UP000777438">
    <property type="component" value="Unassembled WGS sequence"/>
</dbReference>
<evidence type="ECO:0000313" key="2">
    <source>
        <dbReference type="EMBL" id="KAH6894245.1"/>
    </source>
</evidence>
<evidence type="ECO:0000256" key="1">
    <source>
        <dbReference type="SAM" id="MobiDB-lite"/>
    </source>
</evidence>